<proteinExistence type="predicted"/>
<protein>
    <submittedName>
        <fullName evidence="2">Uncharacterized protein (DUF58 family)</fullName>
    </submittedName>
</protein>
<keyword evidence="1" id="KW-0472">Membrane</keyword>
<accession>A0A839URD3</accession>
<dbReference type="PANTHER" id="PTHR34351:SF1">
    <property type="entry name" value="SLR1927 PROTEIN"/>
    <property type="match status" value="1"/>
</dbReference>
<keyword evidence="1" id="KW-0812">Transmembrane</keyword>
<sequence length="325" mass="36811">MLSAFSAALQRRFRNWVNRRIRPARTVTLGQRNLFIFPSASGWAYIFTLLLLWVLGTNYENSLILGLAFLLLSVFVVAILHTYHNLAALRLTLGEVKPVFVGERAAFRVRIQCKAGSGKGQVLNVGWRNEPCISLSLTGDEQDVELWAQSDRRGWLHPGRLKLESVFPLGILRCWTWLDLDAKALVYPRPIASEQAPWADAEGELDAHFQRAGSDDFVGLESYQPGQSLRRIAWKQFARGQGLMLKQFAQSEGQAQALDWHFFEGMDTENRLSRLCHWVLYLDQRGLPFSLALPGQVIPMGQGDSHRDRCLTRLALYGLETRSAD</sequence>
<dbReference type="EMBL" id="JACHXZ010000002">
    <property type="protein sequence ID" value="MBB3168098.1"/>
    <property type="molecule type" value="Genomic_DNA"/>
</dbReference>
<reference evidence="2 3" key="1">
    <citation type="submission" date="2020-08" db="EMBL/GenBank/DDBJ databases">
        <title>Genomic Encyclopedia of Type Strains, Phase III (KMG-III): the genomes of soil and plant-associated and newly described type strains.</title>
        <authorList>
            <person name="Whitman W."/>
        </authorList>
    </citation>
    <scope>NUCLEOTIDE SEQUENCE [LARGE SCALE GENOMIC DNA]</scope>
    <source>
        <strain evidence="2 3">CECT 8571</strain>
    </source>
</reference>
<dbReference type="PANTHER" id="PTHR34351">
    <property type="entry name" value="SLR1927 PROTEIN-RELATED"/>
    <property type="match status" value="1"/>
</dbReference>
<gene>
    <name evidence="2" type="ORF">FHS30_001282</name>
</gene>
<evidence type="ECO:0000256" key="1">
    <source>
        <dbReference type="SAM" id="Phobius"/>
    </source>
</evidence>
<feature type="transmembrane region" description="Helical" evidence="1">
    <location>
        <begin position="34"/>
        <end position="56"/>
    </location>
</feature>
<feature type="transmembrane region" description="Helical" evidence="1">
    <location>
        <begin position="62"/>
        <end position="83"/>
    </location>
</feature>
<dbReference type="Proteomes" id="UP000559987">
    <property type="component" value="Unassembled WGS sequence"/>
</dbReference>
<evidence type="ECO:0000313" key="3">
    <source>
        <dbReference type="Proteomes" id="UP000559987"/>
    </source>
</evidence>
<keyword evidence="1" id="KW-1133">Transmembrane helix</keyword>
<dbReference type="RefSeq" id="WP_183909523.1">
    <property type="nucleotide sequence ID" value="NZ_JACHXZ010000002.1"/>
</dbReference>
<name>A0A839URD3_9GAMM</name>
<keyword evidence="3" id="KW-1185">Reference proteome</keyword>
<organism evidence="2 3">
    <name type="scientific">Simiduia aestuariiviva</name>
    <dbReference type="NCBI Taxonomy" id="1510459"/>
    <lineage>
        <taxon>Bacteria</taxon>
        <taxon>Pseudomonadati</taxon>
        <taxon>Pseudomonadota</taxon>
        <taxon>Gammaproteobacteria</taxon>
        <taxon>Cellvibrionales</taxon>
        <taxon>Cellvibrionaceae</taxon>
        <taxon>Simiduia</taxon>
    </lineage>
</organism>
<dbReference type="AlphaFoldDB" id="A0A839URD3"/>
<evidence type="ECO:0000313" key="2">
    <source>
        <dbReference type="EMBL" id="MBB3168098.1"/>
    </source>
</evidence>
<comment type="caution">
    <text evidence="2">The sequence shown here is derived from an EMBL/GenBank/DDBJ whole genome shotgun (WGS) entry which is preliminary data.</text>
</comment>